<evidence type="ECO:0000259" key="2">
    <source>
        <dbReference type="Pfam" id="PF22936"/>
    </source>
</evidence>
<evidence type="ECO:0000313" key="8">
    <source>
        <dbReference type="Proteomes" id="UP000440732"/>
    </source>
</evidence>
<dbReference type="Proteomes" id="UP000437068">
    <property type="component" value="Unassembled WGS sequence"/>
</dbReference>
<dbReference type="InterPro" id="IPR054722">
    <property type="entry name" value="PolX-like_BBD"/>
</dbReference>
<name>A0A6A3UHT7_9STRA</name>
<protein>
    <recommendedName>
        <fullName evidence="2">Retrovirus-related Pol polyprotein from transposon TNT 1-94-like beta-barrel domain-containing protein</fullName>
    </recommendedName>
</protein>
<accession>A0A6A3UHT7</accession>
<evidence type="ECO:0000313" key="3">
    <source>
        <dbReference type="EMBL" id="KAE8942500.1"/>
    </source>
</evidence>
<evidence type="ECO:0000313" key="5">
    <source>
        <dbReference type="EMBL" id="KAE9312457.1"/>
    </source>
</evidence>
<proteinExistence type="predicted"/>
<reference evidence="6 7" key="1">
    <citation type="submission" date="2018-08" db="EMBL/GenBank/DDBJ databases">
        <title>Genomic investigation of the strawberry pathogen Phytophthora fragariae indicates pathogenicity is determined by transcriptional variation in three key races.</title>
        <authorList>
            <person name="Adams T.M."/>
            <person name="Armitage A.D."/>
            <person name="Sobczyk M.K."/>
            <person name="Bates H.J."/>
            <person name="Dunwell J.M."/>
            <person name="Nellist C.F."/>
            <person name="Harrison R.J."/>
        </authorList>
    </citation>
    <scope>NUCLEOTIDE SEQUENCE [LARGE SCALE GENOMIC DNA]</scope>
    <source>
        <strain evidence="5 7">A4</strain>
        <strain evidence="4 8">NOV-5</strain>
        <strain evidence="3 6">NOV-9</strain>
    </source>
</reference>
<dbReference type="EMBL" id="QXGA01000397">
    <property type="protein sequence ID" value="KAE9146593.1"/>
    <property type="molecule type" value="Genomic_DNA"/>
</dbReference>
<evidence type="ECO:0000313" key="6">
    <source>
        <dbReference type="Proteomes" id="UP000429523"/>
    </source>
</evidence>
<dbReference type="Proteomes" id="UP000440732">
    <property type="component" value="Unassembled WGS sequence"/>
</dbReference>
<evidence type="ECO:0000313" key="4">
    <source>
        <dbReference type="EMBL" id="KAE9146593.1"/>
    </source>
</evidence>
<dbReference type="Proteomes" id="UP000429523">
    <property type="component" value="Unassembled WGS sequence"/>
</dbReference>
<feature type="domain" description="Retrovirus-related Pol polyprotein from transposon TNT 1-94-like beta-barrel" evidence="2">
    <location>
        <begin position="484"/>
        <end position="567"/>
    </location>
</feature>
<dbReference type="Pfam" id="PF22936">
    <property type="entry name" value="Pol_BBD"/>
    <property type="match status" value="1"/>
</dbReference>
<organism evidence="4 8">
    <name type="scientific">Phytophthora fragariae</name>
    <dbReference type="NCBI Taxonomy" id="53985"/>
    <lineage>
        <taxon>Eukaryota</taxon>
        <taxon>Sar</taxon>
        <taxon>Stramenopiles</taxon>
        <taxon>Oomycota</taxon>
        <taxon>Peronosporomycetes</taxon>
        <taxon>Peronosporales</taxon>
        <taxon>Peronosporaceae</taxon>
        <taxon>Phytophthora</taxon>
    </lineage>
</organism>
<gene>
    <name evidence="5" type="ORF">PF001_g9222</name>
    <name evidence="4" type="ORF">PF006_g8639</name>
    <name evidence="3" type="ORF">PF009_g7741</name>
</gene>
<dbReference type="EMBL" id="QXGE01000439">
    <property type="protein sequence ID" value="KAE9312457.1"/>
    <property type="molecule type" value="Genomic_DNA"/>
</dbReference>
<sequence length="618" mass="68233">MSAKRVNANLAALKFSGKEGDFAGWKDRIIVHLRARSDQRNVEELQANRLKPVVRYEASLQDLPVVAKPTEKSSDKERAGYDLQLAFVAQQESYIKDLLSLTMPPEYKMDKKVHEPVHAIWHPIEKRFGLNTVAGVVGLIKRFEAAVNDDLKSMSQLFARLKALKDEANRNNGDALQTGVISSNLMMLKILGVLPNHMWGQAINLTPAEFTPDRVEAKLCAIFGSKSKAKIVALDRGMPVNHVQASAGAAKPKKSALGNRKATAQPWSGPDMHHNLGIMKCHYCAGAHNDMGNIGPHKKFDCLKMRVDRAVGVYRRDIWSRPSSMARKVAYDPTPKMKGKGKDKAPTRREVPLEECLPAKVAVDACKAVQETPVSPTGYMSPPPSNVQLPLTPGRGATLFDDLDEPMDSVVNAVGVDAEKTVTATEEQPDSDIDMDATLQEGSKHSIAETAKQFADMMKELEKKARVLHPFLLDSEHCLTTDSWVLDSGCGHGLTGEPARFVEKKPNTQYIFTFAQGSKHSNTHIGTIKLYLRGPQGIIPFLFENIALVPHTTSNILSEFWLRRSGYQIIGSLSGDLKFVLFEGELVFVAKAVNGAYYIQSMTARERQFVTGLASTRH</sequence>
<evidence type="ECO:0000313" key="7">
    <source>
        <dbReference type="Proteomes" id="UP000437068"/>
    </source>
</evidence>
<dbReference type="EMBL" id="QXGF01000303">
    <property type="protein sequence ID" value="KAE8942500.1"/>
    <property type="molecule type" value="Genomic_DNA"/>
</dbReference>
<evidence type="ECO:0000256" key="1">
    <source>
        <dbReference type="SAM" id="MobiDB-lite"/>
    </source>
</evidence>
<dbReference type="AlphaFoldDB" id="A0A6A3UHT7"/>
<comment type="caution">
    <text evidence="4">The sequence shown here is derived from an EMBL/GenBank/DDBJ whole genome shotgun (WGS) entry which is preliminary data.</text>
</comment>
<feature type="region of interest" description="Disordered" evidence="1">
    <location>
        <begin position="245"/>
        <end position="269"/>
    </location>
</feature>